<dbReference type="InterPro" id="IPR036671">
    <property type="entry name" value="DPH_MB_sf"/>
</dbReference>
<dbReference type="UniPathway" id="UPA00559"/>
<keyword evidence="3" id="KW-0479">Metal-binding</keyword>
<dbReference type="STRING" id="1442371.A0A0D2GUB1"/>
<evidence type="ECO:0000313" key="11">
    <source>
        <dbReference type="Proteomes" id="UP000053411"/>
    </source>
</evidence>
<dbReference type="Pfam" id="PF05207">
    <property type="entry name" value="Zn_ribbon_CSL"/>
    <property type="match status" value="1"/>
</dbReference>
<proteinExistence type="inferred from homology"/>
<dbReference type="OrthoDB" id="66964at2759"/>
<evidence type="ECO:0000256" key="6">
    <source>
        <dbReference type="ARBA" id="ARBA00036267"/>
    </source>
</evidence>
<name>A0A0D2GUB1_9EURO</name>
<dbReference type="PANTHER" id="PTHR21454">
    <property type="entry name" value="DPH3 HOMOLOG-RELATED"/>
    <property type="match status" value="1"/>
</dbReference>
<organism evidence="10 11">
    <name type="scientific">Fonsecaea multimorphosa CBS 102226</name>
    <dbReference type="NCBI Taxonomy" id="1442371"/>
    <lineage>
        <taxon>Eukaryota</taxon>
        <taxon>Fungi</taxon>
        <taxon>Dikarya</taxon>
        <taxon>Ascomycota</taxon>
        <taxon>Pezizomycotina</taxon>
        <taxon>Eurotiomycetes</taxon>
        <taxon>Chaetothyriomycetidae</taxon>
        <taxon>Chaetothyriales</taxon>
        <taxon>Herpotrichiellaceae</taxon>
        <taxon>Fonsecaea</taxon>
    </lineage>
</organism>
<comment type="cofactor">
    <cofactor evidence="1">
        <name>Fe(2+)</name>
        <dbReference type="ChEBI" id="CHEBI:29033"/>
    </cofactor>
</comment>
<comment type="similarity">
    <text evidence="5">Belongs to the DPH3 family.</text>
</comment>
<comment type="catalytic activity">
    <reaction evidence="8">
        <text>2 [3Fe-4S](0)-[protein] + 2 Fe(2+)-[Dph3] + NADH = 2 [4Fe-4S](1+)-[protein] + 2 [Dph3] + NAD(+) + H(+)</text>
        <dbReference type="Rhea" id="RHEA:71239"/>
        <dbReference type="Rhea" id="RHEA-COMP:17997"/>
        <dbReference type="Rhea" id="RHEA-COMP:17998"/>
        <dbReference type="Rhea" id="RHEA-COMP:18001"/>
        <dbReference type="Rhea" id="RHEA-COMP:18002"/>
        <dbReference type="ChEBI" id="CHEBI:15378"/>
        <dbReference type="ChEBI" id="CHEBI:29033"/>
        <dbReference type="ChEBI" id="CHEBI:33723"/>
        <dbReference type="ChEBI" id="CHEBI:47402"/>
        <dbReference type="ChEBI" id="CHEBI:57540"/>
        <dbReference type="ChEBI" id="CHEBI:57945"/>
        <dbReference type="ChEBI" id="CHEBI:83228"/>
    </reaction>
</comment>
<dbReference type="InterPro" id="IPR007872">
    <property type="entry name" value="DPH_MB_dom"/>
</dbReference>
<dbReference type="Gene3D" id="3.10.660.10">
    <property type="entry name" value="DPH Zinc finger"/>
    <property type="match status" value="1"/>
</dbReference>
<evidence type="ECO:0000256" key="7">
    <source>
        <dbReference type="ARBA" id="ARBA00041070"/>
    </source>
</evidence>
<feature type="domain" description="DPH-type MB" evidence="9">
    <location>
        <begin position="33"/>
        <end position="89"/>
    </location>
</feature>
<keyword evidence="11" id="KW-1185">Reference proteome</keyword>
<evidence type="ECO:0000256" key="1">
    <source>
        <dbReference type="ARBA" id="ARBA00001954"/>
    </source>
</evidence>
<dbReference type="Proteomes" id="UP000053411">
    <property type="component" value="Unassembled WGS sequence"/>
</dbReference>
<sequence length="101" mass="10803">MPAITTTAAAASTTLKLAGAGGSSSNDAEDAEVYDEIEIEDMSYDADRQIYTYPCPCGDQFEITLSDMYEGQDIAVCPSCSLTIRVIFESEDLVGADKEAE</sequence>
<dbReference type="SUPFAM" id="SSF144217">
    <property type="entry name" value="CSL zinc finger"/>
    <property type="match status" value="1"/>
</dbReference>
<dbReference type="FunFam" id="3.10.660.10:FF:000001">
    <property type="entry name" value="Diphthamide biosynthesis 3"/>
    <property type="match status" value="1"/>
</dbReference>
<dbReference type="PANTHER" id="PTHR21454:SF31">
    <property type="entry name" value="DIPHTHAMIDE BIOSYNTHESIS PROTEIN 3"/>
    <property type="match status" value="1"/>
</dbReference>
<comment type="pathway">
    <text evidence="2">Protein modification; peptidyl-diphthamide biosynthesis.</text>
</comment>
<evidence type="ECO:0000256" key="5">
    <source>
        <dbReference type="ARBA" id="ARBA00024032"/>
    </source>
</evidence>
<dbReference type="RefSeq" id="XP_016627228.1">
    <property type="nucleotide sequence ID" value="XM_016781651.1"/>
</dbReference>
<dbReference type="GeneID" id="27716908"/>
<dbReference type="GO" id="GO:0017183">
    <property type="term" value="P:protein histidyl modification to diphthamide"/>
    <property type="evidence" value="ECO:0007669"/>
    <property type="project" value="UniProtKB-UniPathway"/>
</dbReference>
<comment type="catalytic activity">
    <reaction evidence="6">
        <text>[3Fe-4S](1+)-[protein] + Fe(2+)-[Dph3] = [3Fe-4S](0)-[protein] + Fe(3+)-[Dph3]</text>
        <dbReference type="Rhea" id="RHEA:71235"/>
        <dbReference type="Rhea" id="RHEA-COMP:17996"/>
        <dbReference type="Rhea" id="RHEA-COMP:17997"/>
        <dbReference type="Rhea" id="RHEA-COMP:18002"/>
        <dbReference type="Rhea" id="RHEA-COMP:18003"/>
        <dbReference type="ChEBI" id="CHEBI:29033"/>
        <dbReference type="ChEBI" id="CHEBI:29034"/>
        <dbReference type="ChEBI" id="CHEBI:33751"/>
        <dbReference type="ChEBI" id="CHEBI:47402"/>
        <dbReference type="ChEBI" id="CHEBI:83228"/>
    </reaction>
</comment>
<evidence type="ECO:0000313" key="10">
    <source>
        <dbReference type="EMBL" id="KIX93105.1"/>
    </source>
</evidence>
<evidence type="ECO:0000256" key="2">
    <source>
        <dbReference type="ARBA" id="ARBA00005156"/>
    </source>
</evidence>
<protein>
    <recommendedName>
        <fullName evidence="7">Diphthamide biosynthesis protein 3</fullName>
    </recommendedName>
</protein>
<evidence type="ECO:0000259" key="9">
    <source>
        <dbReference type="PROSITE" id="PS51074"/>
    </source>
</evidence>
<reference evidence="10 11" key="1">
    <citation type="submission" date="2015-01" db="EMBL/GenBank/DDBJ databases">
        <title>The Genome Sequence of Fonsecaea multimorphosa CBS 102226.</title>
        <authorList>
            <consortium name="The Broad Institute Genomics Platform"/>
            <person name="Cuomo C."/>
            <person name="de Hoog S."/>
            <person name="Gorbushina A."/>
            <person name="Stielow B."/>
            <person name="Teixiera M."/>
            <person name="Abouelleil A."/>
            <person name="Chapman S.B."/>
            <person name="Priest M."/>
            <person name="Young S.K."/>
            <person name="Wortman J."/>
            <person name="Nusbaum C."/>
            <person name="Birren B."/>
        </authorList>
    </citation>
    <scope>NUCLEOTIDE SEQUENCE [LARGE SCALE GENOMIC DNA]</scope>
    <source>
        <strain evidence="10 11">CBS 102226</strain>
    </source>
</reference>
<evidence type="ECO:0000256" key="3">
    <source>
        <dbReference type="ARBA" id="ARBA00022723"/>
    </source>
</evidence>
<evidence type="ECO:0000256" key="4">
    <source>
        <dbReference type="ARBA" id="ARBA00023004"/>
    </source>
</evidence>
<dbReference type="VEuPathDB" id="FungiDB:Z520_11162"/>
<dbReference type="PROSITE" id="PS51074">
    <property type="entry name" value="DPH_MB"/>
    <property type="match status" value="1"/>
</dbReference>
<dbReference type="AlphaFoldDB" id="A0A0D2GUB1"/>
<dbReference type="InterPro" id="IPR044248">
    <property type="entry name" value="DPH3/4-like"/>
</dbReference>
<dbReference type="GO" id="GO:0046872">
    <property type="term" value="F:metal ion binding"/>
    <property type="evidence" value="ECO:0007669"/>
    <property type="project" value="UniProtKB-KW"/>
</dbReference>
<dbReference type="EMBL" id="KN848097">
    <property type="protein sequence ID" value="KIX93105.1"/>
    <property type="molecule type" value="Genomic_DNA"/>
</dbReference>
<accession>A0A0D2GUB1</accession>
<keyword evidence="4" id="KW-0408">Iron</keyword>
<evidence type="ECO:0000256" key="8">
    <source>
        <dbReference type="ARBA" id="ARBA00048125"/>
    </source>
</evidence>
<gene>
    <name evidence="10" type="ORF">Z520_11162</name>
</gene>